<evidence type="ECO:0000256" key="7">
    <source>
        <dbReference type="ARBA" id="ARBA00022989"/>
    </source>
</evidence>
<keyword evidence="4 9" id="KW-0762">Sugar transport</keyword>
<evidence type="ECO:0000256" key="4">
    <source>
        <dbReference type="ARBA" id="ARBA00022597"/>
    </source>
</evidence>
<gene>
    <name evidence="10" type="ORF">CISIN_1g043313mg</name>
</gene>
<dbReference type="Pfam" id="PF03083">
    <property type="entry name" value="MtN3_slv"/>
    <property type="match status" value="2"/>
</dbReference>
<feature type="transmembrane region" description="Helical" evidence="9">
    <location>
        <begin position="105"/>
        <end position="126"/>
    </location>
</feature>
<dbReference type="PANTHER" id="PTHR10791:SF236">
    <property type="entry name" value="BIDIRECTIONAL SUGAR TRANSPORTER SWEET8"/>
    <property type="match status" value="1"/>
</dbReference>
<proteinExistence type="inferred from homology"/>
<protein>
    <recommendedName>
        <fullName evidence="9">Bidirectional sugar transporter SWEET</fullName>
    </recommendedName>
</protein>
<dbReference type="PANTHER" id="PTHR10791">
    <property type="entry name" value="RAG1-ACTIVATING PROTEIN 1"/>
    <property type="match status" value="1"/>
</dbReference>
<organism evidence="10 11">
    <name type="scientific">Citrus sinensis</name>
    <name type="common">Sweet orange</name>
    <name type="synonym">Citrus aurantium var. sinensis</name>
    <dbReference type="NCBI Taxonomy" id="2711"/>
    <lineage>
        <taxon>Eukaryota</taxon>
        <taxon>Viridiplantae</taxon>
        <taxon>Streptophyta</taxon>
        <taxon>Embryophyta</taxon>
        <taxon>Tracheophyta</taxon>
        <taxon>Spermatophyta</taxon>
        <taxon>Magnoliopsida</taxon>
        <taxon>eudicotyledons</taxon>
        <taxon>Gunneridae</taxon>
        <taxon>Pentapetalae</taxon>
        <taxon>rosids</taxon>
        <taxon>malvids</taxon>
        <taxon>Sapindales</taxon>
        <taxon>Rutaceae</taxon>
        <taxon>Aurantioideae</taxon>
        <taxon>Citrus</taxon>
    </lineage>
</organism>
<keyword evidence="5 9" id="KW-0812">Transmembrane</keyword>
<keyword evidence="7 9" id="KW-1133">Transmembrane helix</keyword>
<dbReference type="GO" id="GO:0051119">
    <property type="term" value="F:sugar transmembrane transporter activity"/>
    <property type="evidence" value="ECO:0000318"/>
    <property type="project" value="GO_Central"/>
</dbReference>
<dbReference type="GO" id="GO:0012505">
    <property type="term" value="C:endomembrane system"/>
    <property type="evidence" value="ECO:0007669"/>
    <property type="project" value="UniProtKB-SubCell"/>
</dbReference>
<comment type="subcellular location">
    <subcellularLocation>
        <location evidence="9">Cell membrane</location>
        <topology evidence="9">Multi-pass membrane protein</topology>
    </subcellularLocation>
    <subcellularLocation>
        <location evidence="1">Endomembrane system</location>
        <topology evidence="1">Multi-pass membrane protein</topology>
    </subcellularLocation>
</comment>
<keyword evidence="11" id="KW-1185">Reference proteome</keyword>
<dbReference type="PaxDb" id="2711-XP_006470481.1"/>
<reference evidence="10 11" key="1">
    <citation type="submission" date="2014-04" db="EMBL/GenBank/DDBJ databases">
        <authorList>
            <consortium name="International Citrus Genome Consortium"/>
            <person name="Gmitter F."/>
            <person name="Chen C."/>
            <person name="Farmerie W."/>
            <person name="Harkins T."/>
            <person name="Desany B."/>
            <person name="Mohiuddin M."/>
            <person name="Kodira C."/>
            <person name="Borodovsky M."/>
            <person name="Lomsadze A."/>
            <person name="Burns P."/>
            <person name="Jenkins J."/>
            <person name="Prochnik S."/>
            <person name="Shu S."/>
            <person name="Chapman J."/>
            <person name="Pitluck S."/>
            <person name="Schmutz J."/>
            <person name="Rokhsar D."/>
        </authorList>
    </citation>
    <scope>NUCLEOTIDE SEQUENCE</scope>
</reference>
<evidence type="ECO:0000256" key="5">
    <source>
        <dbReference type="ARBA" id="ARBA00022692"/>
    </source>
</evidence>
<evidence type="ECO:0000313" key="10">
    <source>
        <dbReference type="EMBL" id="KDO66230.1"/>
    </source>
</evidence>
<dbReference type="GO" id="GO:0051260">
    <property type="term" value="P:protein homooligomerization"/>
    <property type="evidence" value="ECO:0007669"/>
    <property type="project" value="UniProtKB-ARBA"/>
</dbReference>
<comment type="function">
    <text evidence="9">Mediates both low-affinity uptake and efflux of sugar across the membrane.</text>
</comment>
<feature type="transmembrane region" description="Helical" evidence="9">
    <location>
        <begin position="45"/>
        <end position="65"/>
    </location>
</feature>
<evidence type="ECO:0000313" key="11">
    <source>
        <dbReference type="Proteomes" id="UP000027120"/>
    </source>
</evidence>
<feature type="transmembrane region" description="Helical" evidence="9">
    <location>
        <begin position="71"/>
        <end position="93"/>
    </location>
</feature>
<dbReference type="InterPro" id="IPR047664">
    <property type="entry name" value="SWEET"/>
</dbReference>
<evidence type="ECO:0000256" key="3">
    <source>
        <dbReference type="ARBA" id="ARBA00022448"/>
    </source>
</evidence>
<dbReference type="GO" id="GO:0016020">
    <property type="term" value="C:membrane"/>
    <property type="evidence" value="ECO:0000318"/>
    <property type="project" value="GO_Central"/>
</dbReference>
<dbReference type="FunFam" id="1.20.1280.290:FF:000001">
    <property type="entry name" value="Bidirectional sugar transporter SWEET"/>
    <property type="match status" value="1"/>
</dbReference>
<dbReference type="AlphaFoldDB" id="A0A067FJF5"/>
<feature type="transmembrane region" description="Helical" evidence="9">
    <location>
        <begin position="132"/>
        <end position="153"/>
    </location>
</feature>
<dbReference type="GO" id="GO:0005886">
    <property type="term" value="C:plasma membrane"/>
    <property type="evidence" value="ECO:0007669"/>
    <property type="project" value="UniProtKB-SubCell"/>
</dbReference>
<dbReference type="InterPro" id="IPR004316">
    <property type="entry name" value="SWEET_rpt"/>
</dbReference>
<dbReference type="SMR" id="A0A067FJF5"/>
<feature type="transmembrane region" description="Helical" evidence="9">
    <location>
        <begin position="6"/>
        <end position="24"/>
    </location>
</feature>
<sequence length="240" mass="26509">MVSAEAARNIVGIIGNVISFGLFLSPTPTFWRIIKRKDTEEFHPYAYICACMNCMFWILYGLPVVHPDSTLVVTINGVGLALELIYLSIFCVYNRQKKGRKIVAIGLLGEVAFLGVIAVITFVVFHNTNTRTLFVGIICDIFNIIMYASPLSIWHKVIKTKSVEYMPFFLSLANFANGAVWTAYGLIKFDKFIVVSNGLGTVLGAIQLIIYGCYYKSTPKKGSGDVIKPNEVQLSGATIA</sequence>
<feature type="transmembrane region" description="Helical" evidence="9">
    <location>
        <begin position="165"/>
        <end position="187"/>
    </location>
</feature>
<evidence type="ECO:0000256" key="9">
    <source>
        <dbReference type="RuleBase" id="RU910715"/>
    </source>
</evidence>
<dbReference type="GO" id="GO:0008643">
    <property type="term" value="P:carbohydrate transport"/>
    <property type="evidence" value="ECO:0000318"/>
    <property type="project" value="GO_Central"/>
</dbReference>
<keyword evidence="6" id="KW-0677">Repeat</keyword>
<dbReference type="EMBL" id="KK784900">
    <property type="protein sequence ID" value="KDO66230.1"/>
    <property type="molecule type" value="Genomic_DNA"/>
</dbReference>
<evidence type="ECO:0000256" key="1">
    <source>
        <dbReference type="ARBA" id="ARBA00004127"/>
    </source>
</evidence>
<evidence type="ECO:0000256" key="6">
    <source>
        <dbReference type="ARBA" id="ARBA00022737"/>
    </source>
</evidence>
<accession>A0A067FJF5</accession>
<comment type="similarity">
    <text evidence="2 9">Belongs to the SWEET sugar transporter family.</text>
</comment>
<dbReference type="FunFam" id="1.20.1280.290:FF:000002">
    <property type="entry name" value="Bidirectional sugar transporter SWEET"/>
    <property type="match status" value="1"/>
</dbReference>
<dbReference type="Proteomes" id="UP000027120">
    <property type="component" value="Unassembled WGS sequence"/>
</dbReference>
<name>A0A067FJF5_CITSI</name>
<dbReference type="eggNOG" id="KOG1623">
    <property type="taxonomic scope" value="Eukaryota"/>
</dbReference>
<keyword evidence="3 9" id="KW-0813">Transport</keyword>
<evidence type="ECO:0000256" key="8">
    <source>
        <dbReference type="ARBA" id="ARBA00023136"/>
    </source>
</evidence>
<dbReference type="Gene3D" id="1.20.1280.290">
    <property type="match status" value="2"/>
</dbReference>
<keyword evidence="8 9" id="KW-0472">Membrane</keyword>
<evidence type="ECO:0000256" key="2">
    <source>
        <dbReference type="ARBA" id="ARBA00007809"/>
    </source>
</evidence>
<feature type="transmembrane region" description="Helical" evidence="9">
    <location>
        <begin position="193"/>
        <end position="214"/>
    </location>
</feature>